<dbReference type="Proteomes" id="UP000309117">
    <property type="component" value="Unassembled WGS sequence"/>
</dbReference>
<dbReference type="RefSeq" id="WP_004046717.1">
    <property type="nucleotide sequence ID" value="NZ_AQFR02000003.1"/>
</dbReference>
<name>A0A4S2BB25_9LACO</name>
<sequence length="139" mass="16095">MNINEKQTSKKVSNFMRSTINNLLNFTGNHLSDLKKPIACDIPNVDKDDPALKEYFYYLSVLDCIQKALANMTDPYKSIFMKRYIDKLTDEQVALKTNFSKTTVGRYAGYGAVEFSQRFIYYQRINHVSPVIDLIAYNK</sequence>
<evidence type="ECO:0000313" key="2">
    <source>
        <dbReference type="Proteomes" id="UP000309117"/>
    </source>
</evidence>
<dbReference type="SUPFAM" id="SSF88659">
    <property type="entry name" value="Sigma3 and sigma4 domains of RNA polymerase sigma factors"/>
    <property type="match status" value="1"/>
</dbReference>
<accession>A0A4S2BB25</accession>
<comment type="caution">
    <text evidence="1">The sequence shown here is derived from an EMBL/GenBank/DDBJ whole genome shotgun (WGS) entry which is preliminary data.</text>
</comment>
<dbReference type="EMBL" id="SRYV01000021">
    <property type="protein sequence ID" value="TGY11072.1"/>
    <property type="molecule type" value="Genomic_DNA"/>
</dbReference>
<evidence type="ECO:0000313" key="1">
    <source>
        <dbReference type="EMBL" id="TGY11072.1"/>
    </source>
</evidence>
<proteinExistence type="predicted"/>
<evidence type="ECO:0008006" key="3">
    <source>
        <dbReference type="Google" id="ProtNLM"/>
    </source>
</evidence>
<gene>
    <name evidence="1" type="ORF">E5351_09280</name>
</gene>
<protein>
    <recommendedName>
        <fullName evidence="3">DUF1492 domain-containing protein</fullName>
    </recommendedName>
</protein>
<reference evidence="1 2" key="1">
    <citation type="submission" date="2019-04" db="EMBL/GenBank/DDBJ databases">
        <title>Microbes associate with the intestines of laboratory mice.</title>
        <authorList>
            <person name="Navarre W."/>
            <person name="Wong E."/>
            <person name="Huang K."/>
            <person name="Tropini C."/>
            <person name="Ng K."/>
            <person name="Yu B."/>
        </authorList>
    </citation>
    <scope>NUCLEOTIDE SEQUENCE [LARGE SCALE GENOMIC DNA]</scope>
    <source>
        <strain evidence="1 2">NM61_E11</strain>
    </source>
</reference>
<organism evidence="1 2">
    <name type="scientific">Lactobacillus intestinalis</name>
    <dbReference type="NCBI Taxonomy" id="151781"/>
    <lineage>
        <taxon>Bacteria</taxon>
        <taxon>Bacillati</taxon>
        <taxon>Bacillota</taxon>
        <taxon>Bacilli</taxon>
        <taxon>Lactobacillales</taxon>
        <taxon>Lactobacillaceae</taxon>
        <taxon>Lactobacillus</taxon>
    </lineage>
</organism>
<dbReference type="InterPro" id="IPR013324">
    <property type="entry name" value="RNA_pol_sigma_r3/r4-like"/>
</dbReference>
<dbReference type="AlphaFoldDB" id="A0A4S2BB25"/>